<dbReference type="EMBL" id="JAIWYP010000003">
    <property type="protein sequence ID" value="KAH3857484.1"/>
    <property type="molecule type" value="Genomic_DNA"/>
</dbReference>
<proteinExistence type="predicted"/>
<dbReference type="AlphaFoldDB" id="A0A9D4LGR1"/>
<dbReference type="Gene3D" id="4.10.60.10">
    <property type="entry name" value="Zinc finger, CCHC-type"/>
    <property type="match status" value="1"/>
</dbReference>
<organism evidence="2 3">
    <name type="scientific">Dreissena polymorpha</name>
    <name type="common">Zebra mussel</name>
    <name type="synonym">Mytilus polymorpha</name>
    <dbReference type="NCBI Taxonomy" id="45954"/>
    <lineage>
        <taxon>Eukaryota</taxon>
        <taxon>Metazoa</taxon>
        <taxon>Spiralia</taxon>
        <taxon>Lophotrochozoa</taxon>
        <taxon>Mollusca</taxon>
        <taxon>Bivalvia</taxon>
        <taxon>Autobranchia</taxon>
        <taxon>Heteroconchia</taxon>
        <taxon>Euheterodonta</taxon>
        <taxon>Imparidentia</taxon>
        <taxon>Neoheterodontei</taxon>
        <taxon>Myida</taxon>
        <taxon>Dreissenoidea</taxon>
        <taxon>Dreissenidae</taxon>
        <taxon>Dreissena</taxon>
    </lineage>
</organism>
<sequence length="80" mass="9233">MHPLKSNEEKEADSKTIKDLKATIEQLETLKMKPRTVIKRKCAECYSCHEKGHFAREYPTKQNRTRNTNSPIIDPTNSSS</sequence>
<dbReference type="InterPro" id="IPR036875">
    <property type="entry name" value="Znf_CCHC_sf"/>
</dbReference>
<evidence type="ECO:0008006" key="4">
    <source>
        <dbReference type="Google" id="ProtNLM"/>
    </source>
</evidence>
<protein>
    <recommendedName>
        <fullName evidence="4">CCHC-type domain-containing protein</fullName>
    </recommendedName>
</protein>
<feature type="compositionally biased region" description="Polar residues" evidence="1">
    <location>
        <begin position="60"/>
        <end position="80"/>
    </location>
</feature>
<reference evidence="2" key="2">
    <citation type="submission" date="2020-11" db="EMBL/GenBank/DDBJ databases">
        <authorList>
            <person name="McCartney M.A."/>
            <person name="Auch B."/>
            <person name="Kono T."/>
            <person name="Mallez S."/>
            <person name="Becker A."/>
            <person name="Gohl D.M."/>
            <person name="Silverstein K.A.T."/>
            <person name="Koren S."/>
            <person name="Bechman K.B."/>
            <person name="Herman A."/>
            <person name="Abrahante J.E."/>
            <person name="Garbe J."/>
        </authorList>
    </citation>
    <scope>NUCLEOTIDE SEQUENCE</scope>
    <source>
        <strain evidence="2">Duluth1</strain>
        <tissue evidence="2">Whole animal</tissue>
    </source>
</reference>
<name>A0A9D4LGR1_DREPO</name>
<dbReference type="GO" id="GO:0003676">
    <property type="term" value="F:nucleic acid binding"/>
    <property type="evidence" value="ECO:0007669"/>
    <property type="project" value="InterPro"/>
</dbReference>
<dbReference type="GO" id="GO:0008270">
    <property type="term" value="F:zinc ion binding"/>
    <property type="evidence" value="ECO:0007669"/>
    <property type="project" value="InterPro"/>
</dbReference>
<keyword evidence="3" id="KW-1185">Reference proteome</keyword>
<evidence type="ECO:0000313" key="2">
    <source>
        <dbReference type="EMBL" id="KAH3857484.1"/>
    </source>
</evidence>
<comment type="caution">
    <text evidence="2">The sequence shown here is derived from an EMBL/GenBank/DDBJ whole genome shotgun (WGS) entry which is preliminary data.</text>
</comment>
<evidence type="ECO:0000256" key="1">
    <source>
        <dbReference type="SAM" id="MobiDB-lite"/>
    </source>
</evidence>
<feature type="region of interest" description="Disordered" evidence="1">
    <location>
        <begin position="56"/>
        <end position="80"/>
    </location>
</feature>
<dbReference type="Proteomes" id="UP000828390">
    <property type="component" value="Unassembled WGS sequence"/>
</dbReference>
<dbReference type="SUPFAM" id="SSF57756">
    <property type="entry name" value="Retrovirus zinc finger-like domains"/>
    <property type="match status" value="1"/>
</dbReference>
<evidence type="ECO:0000313" key="3">
    <source>
        <dbReference type="Proteomes" id="UP000828390"/>
    </source>
</evidence>
<reference evidence="2" key="1">
    <citation type="journal article" date="2019" name="bioRxiv">
        <title>The Genome of the Zebra Mussel, Dreissena polymorpha: A Resource for Invasive Species Research.</title>
        <authorList>
            <person name="McCartney M.A."/>
            <person name="Auch B."/>
            <person name="Kono T."/>
            <person name="Mallez S."/>
            <person name="Zhang Y."/>
            <person name="Obille A."/>
            <person name="Becker A."/>
            <person name="Abrahante J.E."/>
            <person name="Garbe J."/>
            <person name="Badalamenti J.P."/>
            <person name="Herman A."/>
            <person name="Mangelson H."/>
            <person name="Liachko I."/>
            <person name="Sullivan S."/>
            <person name="Sone E.D."/>
            <person name="Koren S."/>
            <person name="Silverstein K.A.T."/>
            <person name="Beckman K.B."/>
            <person name="Gohl D.M."/>
        </authorList>
    </citation>
    <scope>NUCLEOTIDE SEQUENCE</scope>
    <source>
        <strain evidence="2">Duluth1</strain>
        <tissue evidence="2">Whole animal</tissue>
    </source>
</reference>
<accession>A0A9D4LGR1</accession>
<gene>
    <name evidence="2" type="ORF">DPMN_100091</name>
</gene>